<organism evidence="2 3">
    <name type="scientific">Cristinia sonorae</name>
    <dbReference type="NCBI Taxonomy" id="1940300"/>
    <lineage>
        <taxon>Eukaryota</taxon>
        <taxon>Fungi</taxon>
        <taxon>Dikarya</taxon>
        <taxon>Basidiomycota</taxon>
        <taxon>Agaricomycotina</taxon>
        <taxon>Agaricomycetes</taxon>
        <taxon>Agaricomycetidae</taxon>
        <taxon>Agaricales</taxon>
        <taxon>Pleurotineae</taxon>
        <taxon>Stephanosporaceae</taxon>
        <taxon>Cristinia</taxon>
    </lineage>
</organism>
<keyword evidence="1" id="KW-1133">Transmembrane helix</keyword>
<dbReference type="Proteomes" id="UP000813824">
    <property type="component" value="Unassembled WGS sequence"/>
</dbReference>
<feature type="transmembrane region" description="Helical" evidence="1">
    <location>
        <begin position="7"/>
        <end position="30"/>
    </location>
</feature>
<evidence type="ECO:0000256" key="1">
    <source>
        <dbReference type="SAM" id="Phobius"/>
    </source>
</evidence>
<sequence>MRTFFFFFIFSSMSLHLCVLLFAFTCHILYTQYFFPRLHLHYFSAINDATHLPFRLSSLPVYSPVSVTVVSYYDPLLDRLSSLLSVVFFLPSSLSVLILHD</sequence>
<keyword evidence="3" id="KW-1185">Reference proteome</keyword>
<feature type="transmembrane region" description="Helical" evidence="1">
    <location>
        <begin position="80"/>
        <end position="99"/>
    </location>
</feature>
<reference evidence="2" key="1">
    <citation type="journal article" date="2021" name="New Phytol.">
        <title>Evolutionary innovations through gain and loss of genes in the ectomycorrhizal Boletales.</title>
        <authorList>
            <person name="Wu G."/>
            <person name="Miyauchi S."/>
            <person name="Morin E."/>
            <person name="Kuo A."/>
            <person name="Drula E."/>
            <person name="Varga T."/>
            <person name="Kohler A."/>
            <person name="Feng B."/>
            <person name="Cao Y."/>
            <person name="Lipzen A."/>
            <person name="Daum C."/>
            <person name="Hundley H."/>
            <person name="Pangilinan J."/>
            <person name="Johnson J."/>
            <person name="Barry K."/>
            <person name="LaButti K."/>
            <person name="Ng V."/>
            <person name="Ahrendt S."/>
            <person name="Min B."/>
            <person name="Choi I.G."/>
            <person name="Park H."/>
            <person name="Plett J.M."/>
            <person name="Magnuson J."/>
            <person name="Spatafora J.W."/>
            <person name="Nagy L.G."/>
            <person name="Henrissat B."/>
            <person name="Grigoriev I.V."/>
            <person name="Yang Z.L."/>
            <person name="Xu J."/>
            <person name="Martin F.M."/>
        </authorList>
    </citation>
    <scope>NUCLEOTIDE SEQUENCE</scope>
    <source>
        <strain evidence="2">KKN 215</strain>
    </source>
</reference>
<keyword evidence="1" id="KW-0812">Transmembrane</keyword>
<name>A0A8K0XSN3_9AGAR</name>
<proteinExistence type="predicted"/>
<comment type="caution">
    <text evidence="2">The sequence shown here is derived from an EMBL/GenBank/DDBJ whole genome shotgun (WGS) entry which is preliminary data.</text>
</comment>
<evidence type="ECO:0000313" key="3">
    <source>
        <dbReference type="Proteomes" id="UP000813824"/>
    </source>
</evidence>
<evidence type="ECO:0000313" key="2">
    <source>
        <dbReference type="EMBL" id="KAH8103953.1"/>
    </source>
</evidence>
<protein>
    <submittedName>
        <fullName evidence="2">Uncharacterized protein</fullName>
    </submittedName>
</protein>
<dbReference type="AlphaFoldDB" id="A0A8K0XSN3"/>
<accession>A0A8K0XSN3</accession>
<dbReference type="EMBL" id="JAEVFJ010000006">
    <property type="protein sequence ID" value="KAH8103953.1"/>
    <property type="molecule type" value="Genomic_DNA"/>
</dbReference>
<keyword evidence="1" id="KW-0472">Membrane</keyword>
<gene>
    <name evidence="2" type="ORF">BXZ70DRAFT_674760</name>
</gene>